<accession>A0A133U7T9</accession>
<evidence type="ECO:0000313" key="1">
    <source>
        <dbReference type="EMBL" id="KXA90227.1"/>
    </source>
</evidence>
<evidence type="ECO:0000313" key="2">
    <source>
        <dbReference type="Proteomes" id="UP000070589"/>
    </source>
</evidence>
<gene>
    <name evidence="1" type="ORF">AKJ62_01430</name>
</gene>
<dbReference type="Proteomes" id="UP000070589">
    <property type="component" value="Unassembled WGS sequence"/>
</dbReference>
<reference evidence="1 2" key="1">
    <citation type="journal article" date="2016" name="Sci. Rep.">
        <title>Metabolic traits of an uncultured archaeal lineage -MSBL1- from brine pools of the Red Sea.</title>
        <authorList>
            <person name="Mwirichia R."/>
            <person name="Alam I."/>
            <person name="Rashid M."/>
            <person name="Vinu M."/>
            <person name="Ba-Alawi W."/>
            <person name="Anthony Kamau A."/>
            <person name="Kamanda Ngugi D."/>
            <person name="Goker M."/>
            <person name="Klenk H.P."/>
            <person name="Bajic V."/>
            <person name="Stingl U."/>
        </authorList>
    </citation>
    <scope>NUCLEOTIDE SEQUENCE [LARGE SCALE GENOMIC DNA]</scope>
    <source>
        <strain evidence="1">SCGC-AAA259D14</strain>
    </source>
</reference>
<comment type="caution">
    <text evidence="1">The sequence shown here is derived from an EMBL/GenBank/DDBJ whole genome shotgun (WGS) entry which is preliminary data.</text>
</comment>
<keyword evidence="2" id="KW-1185">Reference proteome</keyword>
<protein>
    <submittedName>
        <fullName evidence="1">Uncharacterized protein</fullName>
    </submittedName>
</protein>
<sequence>MVNANGVVVSIQQFQRRWKTIRMRKTTVVLAVTLALLVAGISVLGTSQPALAASLTASNVTVDSEDGTISEVTVAPSGTVTWNGFDTAPENATLTVCVSEGLANKNRTVRVQQVVVDIAPENRGKSGSQGFSLDPLDITNSRALRWVESDFGCSTDGESKAVSGVQVRLLVTVGSVDAQTNTASFDVTVNNTAASASVSGTANTGASV</sequence>
<name>A0A133U7T9_9EURY</name>
<dbReference type="EMBL" id="LHXL01000010">
    <property type="protein sequence ID" value="KXA90227.1"/>
    <property type="molecule type" value="Genomic_DNA"/>
</dbReference>
<organism evidence="1 2">
    <name type="scientific">candidate division MSBL1 archaeon SCGC-AAA259D14</name>
    <dbReference type="NCBI Taxonomy" id="1698261"/>
    <lineage>
        <taxon>Archaea</taxon>
        <taxon>Methanobacteriati</taxon>
        <taxon>Methanobacteriota</taxon>
        <taxon>candidate division MSBL1</taxon>
    </lineage>
</organism>
<dbReference type="AlphaFoldDB" id="A0A133U7T9"/>
<proteinExistence type="predicted"/>